<protein>
    <submittedName>
        <fullName evidence="4">Glycosyltransferase involved in cell wall biosynthesis</fullName>
    </submittedName>
</protein>
<feature type="domain" description="Glycosyltransferase 2-like" evidence="3">
    <location>
        <begin position="6"/>
        <end position="171"/>
    </location>
</feature>
<dbReference type="Proteomes" id="UP000521017">
    <property type="component" value="Unassembled WGS sequence"/>
</dbReference>
<evidence type="ECO:0000313" key="4">
    <source>
        <dbReference type="EMBL" id="MBB6502407.1"/>
    </source>
</evidence>
<evidence type="ECO:0000256" key="1">
    <source>
        <dbReference type="ARBA" id="ARBA00022676"/>
    </source>
</evidence>
<dbReference type="Gene3D" id="3.90.550.10">
    <property type="entry name" value="Spore Coat Polysaccharide Biosynthesis Protein SpsA, Chain A"/>
    <property type="match status" value="1"/>
</dbReference>
<evidence type="ECO:0000256" key="2">
    <source>
        <dbReference type="ARBA" id="ARBA00022679"/>
    </source>
</evidence>
<reference evidence="4 5" key="1">
    <citation type="submission" date="2020-08" db="EMBL/GenBank/DDBJ databases">
        <title>Genomic Encyclopedia of Type Strains, Phase IV (KMG-V): Genome sequencing to study the core and pangenomes of soil and plant-associated prokaryotes.</title>
        <authorList>
            <person name="Whitman W."/>
        </authorList>
    </citation>
    <scope>NUCLEOTIDE SEQUENCE [LARGE SCALE GENOMIC DNA]</scope>
    <source>
        <strain evidence="4 5">M2T3</strain>
    </source>
</reference>
<dbReference type="CDD" id="cd00761">
    <property type="entry name" value="Glyco_tranf_GTA_type"/>
    <property type="match status" value="1"/>
</dbReference>
<dbReference type="SUPFAM" id="SSF53448">
    <property type="entry name" value="Nucleotide-diphospho-sugar transferases"/>
    <property type="match status" value="1"/>
</dbReference>
<dbReference type="PANTHER" id="PTHR22916">
    <property type="entry name" value="GLYCOSYLTRANSFERASE"/>
    <property type="match status" value="1"/>
</dbReference>
<organism evidence="4 5">
    <name type="scientific">Pedobacter cryoconitis</name>
    <dbReference type="NCBI Taxonomy" id="188932"/>
    <lineage>
        <taxon>Bacteria</taxon>
        <taxon>Pseudomonadati</taxon>
        <taxon>Bacteroidota</taxon>
        <taxon>Sphingobacteriia</taxon>
        <taxon>Sphingobacteriales</taxon>
        <taxon>Sphingobacteriaceae</taxon>
        <taxon>Pedobacter</taxon>
    </lineage>
</organism>
<dbReference type="Pfam" id="PF00535">
    <property type="entry name" value="Glycos_transf_2"/>
    <property type="match status" value="1"/>
</dbReference>
<keyword evidence="1" id="KW-0328">Glycosyltransferase</keyword>
<dbReference type="AlphaFoldDB" id="A0A7X0J9H9"/>
<dbReference type="RefSeq" id="WP_184628654.1">
    <property type="nucleotide sequence ID" value="NZ_JACHCC010000013.1"/>
</dbReference>
<sequence length="342" mass="40445">MAPVLSIIVPVYNTELYISRCIESIIDQVFTDFELLLINDGSPDNSGAICDDYALRDKRIHVYHQKNQGVSVARNYGLDKATGEFVIFIDSDDWIDPVFLENYLIELKEYPTQLIYQGLINEFKDEQTYLRLPARRYNNNEITMALFEVELRQCLGGACNKIFNRTIIEEYGIRFEPSLSYGEDKIFTLQYCQNINSITLLDNCNYHYNRTMENSLSNLHHPSEKLIQLIELEYDLFKCIEQKFNNTQFIEAVRGRYLSINKYALLSMYRPNVLKAKSVRTAQFEKINHFIKGYSFDKKFDRDVPKIVHYLIEKNSDFSLRGLMWMRFYFSSLYYMLRNKIK</sequence>
<dbReference type="InterPro" id="IPR001173">
    <property type="entry name" value="Glyco_trans_2-like"/>
</dbReference>
<dbReference type="GO" id="GO:0016758">
    <property type="term" value="F:hexosyltransferase activity"/>
    <property type="evidence" value="ECO:0007669"/>
    <property type="project" value="UniProtKB-ARBA"/>
</dbReference>
<evidence type="ECO:0000313" key="5">
    <source>
        <dbReference type="Proteomes" id="UP000521017"/>
    </source>
</evidence>
<accession>A0A7X0J9H9</accession>
<proteinExistence type="predicted"/>
<name>A0A7X0J9H9_9SPHI</name>
<gene>
    <name evidence="4" type="ORF">HDF25_004586</name>
</gene>
<evidence type="ECO:0000259" key="3">
    <source>
        <dbReference type="Pfam" id="PF00535"/>
    </source>
</evidence>
<comment type="caution">
    <text evidence="4">The sequence shown here is derived from an EMBL/GenBank/DDBJ whole genome shotgun (WGS) entry which is preliminary data.</text>
</comment>
<dbReference type="PANTHER" id="PTHR22916:SF51">
    <property type="entry name" value="GLYCOSYLTRANSFERASE EPSH-RELATED"/>
    <property type="match status" value="1"/>
</dbReference>
<dbReference type="EMBL" id="JACHCC010000013">
    <property type="protein sequence ID" value="MBB6502407.1"/>
    <property type="molecule type" value="Genomic_DNA"/>
</dbReference>
<dbReference type="InterPro" id="IPR029044">
    <property type="entry name" value="Nucleotide-diphossugar_trans"/>
</dbReference>
<keyword evidence="2 4" id="KW-0808">Transferase</keyword>